<dbReference type="Proteomes" id="UP000001600">
    <property type="component" value="Chromosome 1"/>
</dbReference>
<dbReference type="AlphaFoldDB" id="B9JE87"/>
<protein>
    <submittedName>
        <fullName evidence="1">Uncharacterized protein</fullName>
    </submittedName>
</protein>
<dbReference type="KEGG" id="ara:Arad_4813"/>
<sequence length="53" mass="6628">MSTRCYFRRDRHTTLRRTTPHLLKRLGQRFVKLERWRRFLMSGESKRGARQCF</sequence>
<gene>
    <name evidence="1" type="ordered locus">Arad_4813</name>
</gene>
<dbReference type="HOGENOM" id="CLU_3057765_0_0_5"/>
<evidence type="ECO:0000313" key="2">
    <source>
        <dbReference type="Proteomes" id="UP000001600"/>
    </source>
</evidence>
<reference evidence="1 2" key="1">
    <citation type="journal article" date="2009" name="J. Bacteriol.">
        <title>Genome sequences of three Agrobacterium biovars help elucidate the evolution of multichromosome genomes in bacteria.</title>
        <authorList>
            <person name="Slater S.C."/>
            <person name="Goldman B.S."/>
            <person name="Goodner B."/>
            <person name="Setubal J.C."/>
            <person name="Farrand S.K."/>
            <person name="Nester E.W."/>
            <person name="Burr T.J."/>
            <person name="Banta L."/>
            <person name="Dickerman A.W."/>
            <person name="Paulsen I."/>
            <person name="Otten L."/>
            <person name="Suen G."/>
            <person name="Welch R."/>
            <person name="Almeida N.F."/>
            <person name="Arnold F."/>
            <person name="Burton O.T."/>
            <person name="Du Z."/>
            <person name="Ewing A."/>
            <person name="Godsy E."/>
            <person name="Heisel S."/>
            <person name="Houmiel K.L."/>
            <person name="Jhaveri J."/>
            <person name="Lu J."/>
            <person name="Miller N.M."/>
            <person name="Norton S."/>
            <person name="Chen Q."/>
            <person name="Phoolcharoen W."/>
            <person name="Ohlin V."/>
            <person name="Ondrusek D."/>
            <person name="Pride N."/>
            <person name="Stricklin S.L."/>
            <person name="Sun J."/>
            <person name="Wheeler C."/>
            <person name="Wilson L."/>
            <person name="Zhu H."/>
            <person name="Wood D.W."/>
        </authorList>
    </citation>
    <scope>NUCLEOTIDE SEQUENCE [LARGE SCALE GENOMIC DNA]</scope>
    <source>
        <strain evidence="2">K84 / ATCC BAA-868</strain>
    </source>
</reference>
<proteinExistence type="predicted"/>
<name>B9JE87_RHIR8</name>
<evidence type="ECO:0000313" key="1">
    <source>
        <dbReference type="EMBL" id="ACM28432.1"/>
    </source>
</evidence>
<dbReference type="EMBL" id="CP000628">
    <property type="protein sequence ID" value="ACM28432.1"/>
    <property type="molecule type" value="Genomic_DNA"/>
</dbReference>
<accession>B9JE87</accession>
<organism evidence="1 2">
    <name type="scientific">Rhizobium rhizogenes (strain K84 / ATCC BAA-868)</name>
    <name type="common">Agrobacterium radiobacter</name>
    <dbReference type="NCBI Taxonomy" id="311403"/>
    <lineage>
        <taxon>Bacteria</taxon>
        <taxon>Pseudomonadati</taxon>
        <taxon>Pseudomonadota</taxon>
        <taxon>Alphaproteobacteria</taxon>
        <taxon>Hyphomicrobiales</taxon>
        <taxon>Rhizobiaceae</taxon>
        <taxon>Rhizobium/Agrobacterium group</taxon>
        <taxon>Rhizobium</taxon>
    </lineage>
</organism>